<feature type="non-terminal residue" evidence="1">
    <location>
        <position position="1"/>
    </location>
</feature>
<evidence type="ECO:0000313" key="1">
    <source>
        <dbReference type="EMBL" id="CAK0830774.1"/>
    </source>
</evidence>
<dbReference type="EMBL" id="CAUYUJ010011015">
    <property type="protein sequence ID" value="CAK0830774.1"/>
    <property type="molecule type" value="Genomic_DNA"/>
</dbReference>
<accession>A0ABN9SFD1</accession>
<comment type="caution">
    <text evidence="1">The sequence shown here is derived from an EMBL/GenBank/DDBJ whole genome shotgun (WGS) entry which is preliminary data.</text>
</comment>
<evidence type="ECO:0000313" key="2">
    <source>
        <dbReference type="Proteomes" id="UP001189429"/>
    </source>
</evidence>
<organism evidence="1 2">
    <name type="scientific">Prorocentrum cordatum</name>
    <dbReference type="NCBI Taxonomy" id="2364126"/>
    <lineage>
        <taxon>Eukaryota</taxon>
        <taxon>Sar</taxon>
        <taxon>Alveolata</taxon>
        <taxon>Dinophyceae</taxon>
        <taxon>Prorocentrales</taxon>
        <taxon>Prorocentraceae</taxon>
        <taxon>Prorocentrum</taxon>
    </lineage>
</organism>
<name>A0ABN9SFD1_9DINO</name>
<protein>
    <submittedName>
        <fullName evidence="1">Uncharacterized protein</fullName>
    </submittedName>
</protein>
<feature type="non-terminal residue" evidence="1">
    <location>
        <position position="176"/>
    </location>
</feature>
<gene>
    <name evidence="1" type="ORF">PCOR1329_LOCUS29312</name>
</gene>
<keyword evidence="2" id="KW-1185">Reference proteome</keyword>
<dbReference type="Proteomes" id="UP001189429">
    <property type="component" value="Unassembled WGS sequence"/>
</dbReference>
<reference evidence="1" key="1">
    <citation type="submission" date="2023-10" db="EMBL/GenBank/DDBJ databases">
        <authorList>
            <person name="Chen Y."/>
            <person name="Shah S."/>
            <person name="Dougan E. K."/>
            <person name="Thang M."/>
            <person name="Chan C."/>
        </authorList>
    </citation>
    <scope>NUCLEOTIDE SEQUENCE [LARGE SCALE GENOMIC DNA]</scope>
</reference>
<sequence>GAAELANGDLAAECPITNAKQQILMGVFMDDLIRIFALPDGPPRARWALAVDYLDNVALAECIHVTGRRQSVEKQGALVYANKARVTRDVEHRIAGASVADLARLRGPVAPAGSNGTEIRECIKAAAVGWARPGNYWTCLGPWMYKRSAFVAGVAGRAWSAMGSCVLTAAGRSELD</sequence>
<proteinExistence type="predicted"/>